<evidence type="ECO:0000256" key="1">
    <source>
        <dbReference type="SAM" id="Phobius"/>
    </source>
</evidence>
<dbReference type="Gene3D" id="1.20.58.760">
    <property type="entry name" value="Peptidase M41"/>
    <property type="match status" value="1"/>
</dbReference>
<dbReference type="GO" id="GO:0006508">
    <property type="term" value="P:proteolysis"/>
    <property type="evidence" value="ECO:0007669"/>
    <property type="project" value="InterPro"/>
</dbReference>
<dbReference type="GO" id="GO:0004176">
    <property type="term" value="F:ATP-dependent peptidase activity"/>
    <property type="evidence" value="ECO:0007669"/>
    <property type="project" value="InterPro"/>
</dbReference>
<name>A0A1G2H6M5_9BACT</name>
<dbReference type="GO" id="GO:0030163">
    <property type="term" value="P:protein catabolic process"/>
    <property type="evidence" value="ECO:0007669"/>
    <property type="project" value="TreeGrafter"/>
</dbReference>
<comment type="caution">
    <text evidence="3">The sequence shown here is derived from an EMBL/GenBank/DDBJ whole genome shotgun (WGS) entry which is preliminary data.</text>
</comment>
<dbReference type="Gene3D" id="1.10.8.60">
    <property type="match status" value="1"/>
</dbReference>
<keyword evidence="1" id="KW-0472">Membrane</keyword>
<dbReference type="SMART" id="SM00382">
    <property type="entry name" value="AAA"/>
    <property type="match status" value="1"/>
</dbReference>
<dbReference type="GO" id="GO:0004222">
    <property type="term" value="F:metalloendopeptidase activity"/>
    <property type="evidence" value="ECO:0007669"/>
    <property type="project" value="InterPro"/>
</dbReference>
<accession>A0A1G2H6M5</accession>
<dbReference type="GO" id="GO:0005524">
    <property type="term" value="F:ATP binding"/>
    <property type="evidence" value="ECO:0007669"/>
    <property type="project" value="InterPro"/>
</dbReference>
<feature type="transmembrane region" description="Helical" evidence="1">
    <location>
        <begin position="109"/>
        <end position="127"/>
    </location>
</feature>
<dbReference type="GO" id="GO:0005886">
    <property type="term" value="C:plasma membrane"/>
    <property type="evidence" value="ECO:0007669"/>
    <property type="project" value="TreeGrafter"/>
</dbReference>
<dbReference type="InterPro" id="IPR003593">
    <property type="entry name" value="AAA+_ATPase"/>
</dbReference>
<gene>
    <name evidence="3" type="ORF">A2827_02780</name>
</gene>
<keyword evidence="1" id="KW-0812">Transmembrane</keyword>
<dbReference type="InterPro" id="IPR000642">
    <property type="entry name" value="Peptidase_M41"/>
</dbReference>
<dbReference type="Pfam" id="PF00004">
    <property type="entry name" value="AAA"/>
    <property type="match status" value="1"/>
</dbReference>
<proteinExistence type="predicted"/>
<dbReference type="AlphaFoldDB" id="A0A1G2H6M5"/>
<dbReference type="CDD" id="cd19481">
    <property type="entry name" value="RecA-like_protease"/>
    <property type="match status" value="1"/>
</dbReference>
<dbReference type="Gene3D" id="3.40.50.300">
    <property type="entry name" value="P-loop containing nucleotide triphosphate hydrolases"/>
    <property type="match status" value="2"/>
</dbReference>
<dbReference type="InterPro" id="IPR003959">
    <property type="entry name" value="ATPase_AAA_core"/>
</dbReference>
<feature type="transmembrane region" description="Helical" evidence="1">
    <location>
        <begin position="198"/>
        <end position="217"/>
    </location>
</feature>
<dbReference type="GO" id="GO:0016887">
    <property type="term" value="F:ATP hydrolysis activity"/>
    <property type="evidence" value="ECO:0007669"/>
    <property type="project" value="InterPro"/>
</dbReference>
<reference evidence="3 4" key="1">
    <citation type="journal article" date="2016" name="Nat. Commun.">
        <title>Thousands of microbial genomes shed light on interconnected biogeochemical processes in an aquifer system.</title>
        <authorList>
            <person name="Anantharaman K."/>
            <person name="Brown C.T."/>
            <person name="Hug L.A."/>
            <person name="Sharon I."/>
            <person name="Castelle C.J."/>
            <person name="Probst A.J."/>
            <person name="Thomas B.C."/>
            <person name="Singh A."/>
            <person name="Wilkins M.J."/>
            <person name="Karaoz U."/>
            <person name="Brodie E.L."/>
            <person name="Williams K.H."/>
            <person name="Hubbard S.S."/>
            <person name="Banfield J.F."/>
        </authorList>
    </citation>
    <scope>NUCLEOTIDE SEQUENCE [LARGE SCALE GENOMIC DNA]</scope>
</reference>
<feature type="transmembrane region" description="Helical" evidence="1">
    <location>
        <begin position="292"/>
        <end position="318"/>
    </location>
</feature>
<keyword evidence="1" id="KW-1133">Transmembrane helix</keyword>
<feature type="transmembrane region" description="Helical" evidence="1">
    <location>
        <begin position="147"/>
        <end position="167"/>
    </location>
</feature>
<organism evidence="3 4">
    <name type="scientific">Candidatus Spechtbacteria bacterium RIFCSPHIGHO2_01_FULL_43_30</name>
    <dbReference type="NCBI Taxonomy" id="1802158"/>
    <lineage>
        <taxon>Bacteria</taxon>
        <taxon>Candidatus Spechtiibacteriota</taxon>
    </lineage>
</organism>
<dbReference type="Proteomes" id="UP000177932">
    <property type="component" value="Unassembled WGS sequence"/>
</dbReference>
<feature type="domain" description="AAA+ ATPase" evidence="2">
    <location>
        <begin position="268"/>
        <end position="514"/>
    </location>
</feature>
<feature type="transmembrane region" description="Helical" evidence="1">
    <location>
        <begin position="174"/>
        <end position="192"/>
    </location>
</feature>
<dbReference type="InterPro" id="IPR037219">
    <property type="entry name" value="Peptidase_M41-like"/>
</dbReference>
<feature type="transmembrane region" description="Helical" evidence="1">
    <location>
        <begin position="34"/>
        <end position="57"/>
    </location>
</feature>
<evidence type="ECO:0000259" key="2">
    <source>
        <dbReference type="SMART" id="SM00382"/>
    </source>
</evidence>
<dbReference type="InterPro" id="IPR027417">
    <property type="entry name" value="P-loop_NTPase"/>
</dbReference>
<evidence type="ECO:0000313" key="4">
    <source>
        <dbReference type="Proteomes" id="UP000177932"/>
    </source>
</evidence>
<sequence>MELIAGLMGALIPMISVPLIGFFVFLMFTWSPYFSTFAAFIYGALASFVVGVVICVIQGRINKYVSNYFLSEEYGTLKGSERRAMARKAVREVREDSIRKHAWQTRFNLYRRGVIIVVALFVVAYFANSLFGIYPKDLFKISPYLLIALWVILVLLLPDIFLVLLIVTLTGISLSLHILGPTILMYFIPFLFLMPMNFLMMFLVMFGPLMIINIAQIQTLKPTDARWGNTPDDVRGQKSAMRQLLLQIRIIASAEGDEMVKKVGERGRPRGILLFGPPGVGKTHSMRAMATILNAPIMIIPASAFSSAFMGVGIWTMFVVKILAGILQKKYKCVILFFDEAEQILMRRQGVMGGEYEAKNIEARPTILNILERDSYGRVANCGLGFIGANEDEISPSSFSAPRTHRFMFPGGMGGMGGGGAMVQPVLLNWMDGMRTPPLLSRIWRGKVNDLATAFWIPPMTKFGGKTIHFRVPPADPPPDNAVFVAATNMPHMIDPAFQRYGRFGLKIHFSKPSEEDREDLIDLFFSRLKEKGILDPDLDQLDRKKEFARATVGLSHVEIEQVTMDAYMLRNVHIQRVRELKRRLDSKDELDQYEKRFWERFKGEMEQSGWDRMIVNWESLSEALMNIRSGEANPAITSPRHRKTTAYHEFMGHMLPLGYFCQDVMRPVALSVMPRGGALGMVIHVPIEERDPEPQRVFDGLLRVMVGSVIAERVFFGDNQPGVSGDLDQATSLSASMVGRLAMGPRNCSEDEEEIYANMGKGFFTLKGAAMFSAESGGSGASSLQDPDKRHKMLVLLGQAVVDVWRLIDKNRTLADDDTLIRGGVCNKLLEVDEITGSELEELWSNLGKSVKPLTNEDKIKWPPKEIFASENPFYENNNGEDIWSTPEYMYGMDDC</sequence>
<feature type="transmembrane region" description="Helical" evidence="1">
    <location>
        <begin position="7"/>
        <end position="28"/>
    </location>
</feature>
<protein>
    <recommendedName>
        <fullName evidence="2">AAA+ ATPase domain-containing protein</fullName>
    </recommendedName>
</protein>
<dbReference type="SUPFAM" id="SSF52540">
    <property type="entry name" value="P-loop containing nucleoside triphosphate hydrolases"/>
    <property type="match status" value="1"/>
</dbReference>
<dbReference type="EMBL" id="MHOD01000014">
    <property type="protein sequence ID" value="OGZ58125.1"/>
    <property type="molecule type" value="Genomic_DNA"/>
</dbReference>
<dbReference type="Pfam" id="PF01434">
    <property type="entry name" value="Peptidase_M41"/>
    <property type="match status" value="1"/>
</dbReference>
<evidence type="ECO:0000313" key="3">
    <source>
        <dbReference type="EMBL" id="OGZ58125.1"/>
    </source>
</evidence>
<dbReference type="SUPFAM" id="SSF140990">
    <property type="entry name" value="FtsH protease domain-like"/>
    <property type="match status" value="1"/>
</dbReference>
<dbReference type="PANTHER" id="PTHR23076:SF97">
    <property type="entry name" value="ATP-DEPENDENT ZINC METALLOPROTEASE YME1L1"/>
    <property type="match status" value="1"/>
</dbReference>
<dbReference type="PANTHER" id="PTHR23076">
    <property type="entry name" value="METALLOPROTEASE M41 FTSH"/>
    <property type="match status" value="1"/>
</dbReference>
<dbReference type="STRING" id="1802158.A2827_02780"/>